<evidence type="ECO:0000313" key="1">
    <source>
        <dbReference type="EMBL" id="SVA07807.1"/>
    </source>
</evidence>
<reference evidence="1" key="1">
    <citation type="submission" date="2018-05" db="EMBL/GenBank/DDBJ databases">
        <authorList>
            <person name="Lanie J.A."/>
            <person name="Ng W.-L."/>
            <person name="Kazmierczak K.M."/>
            <person name="Andrzejewski T.M."/>
            <person name="Davidsen T.M."/>
            <person name="Wayne K.J."/>
            <person name="Tettelin H."/>
            <person name="Glass J.I."/>
            <person name="Rusch D."/>
            <person name="Podicherti R."/>
            <person name="Tsui H.-C.T."/>
            <person name="Winkler M.E."/>
        </authorList>
    </citation>
    <scope>NUCLEOTIDE SEQUENCE</scope>
</reference>
<dbReference type="EMBL" id="UINC01003611">
    <property type="protein sequence ID" value="SVA07807.1"/>
    <property type="molecule type" value="Genomic_DNA"/>
</dbReference>
<proteinExistence type="predicted"/>
<sequence>MEISWRIKILLWWYALFRPKAKTENLIRISKSGKGVSSILYLLPSEKEHAQIASHFVKRGHKNDSLKIKYVVHKDGLQYYLKELKPHIIYYTDNNLNWLGALASMPIIDQINAIQYDALVDLNQSMDQTLSLLCLELDIPVKVGFQSPLSDQLYSMVIEPSQTGFLEKNYETIEKILGLA</sequence>
<name>A0A381SZF2_9ZZZZ</name>
<dbReference type="AlphaFoldDB" id="A0A381SZF2"/>
<gene>
    <name evidence="1" type="ORF">METZ01_LOCUS60661</name>
</gene>
<protein>
    <submittedName>
        <fullName evidence="1">Uncharacterized protein</fullName>
    </submittedName>
</protein>
<organism evidence="1">
    <name type="scientific">marine metagenome</name>
    <dbReference type="NCBI Taxonomy" id="408172"/>
    <lineage>
        <taxon>unclassified sequences</taxon>
        <taxon>metagenomes</taxon>
        <taxon>ecological metagenomes</taxon>
    </lineage>
</organism>
<accession>A0A381SZF2</accession>